<dbReference type="Gene3D" id="3.30.450.20">
    <property type="entry name" value="PAS domain"/>
    <property type="match status" value="1"/>
</dbReference>
<keyword evidence="4" id="KW-0597">Phosphoprotein</keyword>
<evidence type="ECO:0000256" key="5">
    <source>
        <dbReference type="ARBA" id="ARBA00022679"/>
    </source>
</evidence>
<evidence type="ECO:0000256" key="11">
    <source>
        <dbReference type="SAM" id="Phobius"/>
    </source>
</evidence>
<organism evidence="14 15">
    <name type="scientific">Wenxinia saemankumensis</name>
    <dbReference type="NCBI Taxonomy" id="1447782"/>
    <lineage>
        <taxon>Bacteria</taxon>
        <taxon>Pseudomonadati</taxon>
        <taxon>Pseudomonadota</taxon>
        <taxon>Alphaproteobacteria</taxon>
        <taxon>Rhodobacterales</taxon>
        <taxon>Roseobacteraceae</taxon>
        <taxon>Wenxinia</taxon>
    </lineage>
</organism>
<dbReference type="STRING" id="1447782.SAMN05444417_0083"/>
<dbReference type="SMART" id="SM00387">
    <property type="entry name" value="HATPase_c"/>
    <property type="match status" value="1"/>
</dbReference>
<dbReference type="SMART" id="SM00388">
    <property type="entry name" value="HisKA"/>
    <property type="match status" value="1"/>
</dbReference>
<evidence type="ECO:0000256" key="9">
    <source>
        <dbReference type="ARBA" id="ARBA00023012"/>
    </source>
</evidence>
<evidence type="ECO:0000259" key="13">
    <source>
        <dbReference type="PROSITE" id="PS50839"/>
    </source>
</evidence>
<dbReference type="SUPFAM" id="SSF47384">
    <property type="entry name" value="Homodimeric domain of signal transducing histidine kinase"/>
    <property type="match status" value="1"/>
</dbReference>
<dbReference type="SUPFAM" id="SSF55874">
    <property type="entry name" value="ATPase domain of HSP90 chaperone/DNA topoisomerase II/histidine kinase"/>
    <property type="match status" value="1"/>
</dbReference>
<dbReference type="Gene3D" id="3.30.565.10">
    <property type="entry name" value="Histidine kinase-like ATPase, C-terminal domain"/>
    <property type="match status" value="1"/>
</dbReference>
<protein>
    <recommendedName>
        <fullName evidence="3">histidine kinase</fullName>
        <ecNumber evidence="3">2.7.13.3</ecNumber>
    </recommendedName>
</protein>
<gene>
    <name evidence="14" type="ORF">SAMN05444417_0083</name>
</gene>
<dbReference type="SUPFAM" id="SSF55785">
    <property type="entry name" value="PYP-like sensor domain (PAS domain)"/>
    <property type="match status" value="1"/>
</dbReference>
<dbReference type="GO" id="GO:0000155">
    <property type="term" value="F:phosphorelay sensor kinase activity"/>
    <property type="evidence" value="ECO:0007669"/>
    <property type="project" value="InterPro"/>
</dbReference>
<proteinExistence type="predicted"/>
<dbReference type="CDD" id="cd00082">
    <property type="entry name" value="HisKA"/>
    <property type="match status" value="1"/>
</dbReference>
<dbReference type="InterPro" id="IPR006189">
    <property type="entry name" value="CHASE_dom"/>
</dbReference>
<keyword evidence="7" id="KW-0418">Kinase</keyword>
<dbReference type="InterPro" id="IPR005467">
    <property type="entry name" value="His_kinase_dom"/>
</dbReference>
<dbReference type="InterPro" id="IPR035965">
    <property type="entry name" value="PAS-like_dom_sf"/>
</dbReference>
<evidence type="ECO:0000259" key="12">
    <source>
        <dbReference type="PROSITE" id="PS50109"/>
    </source>
</evidence>
<dbReference type="SMART" id="SM01079">
    <property type="entry name" value="CHASE"/>
    <property type="match status" value="1"/>
</dbReference>
<dbReference type="RefSeq" id="WP_073325563.1">
    <property type="nucleotide sequence ID" value="NZ_FQYO01000001.1"/>
</dbReference>
<evidence type="ECO:0000256" key="2">
    <source>
        <dbReference type="ARBA" id="ARBA00004370"/>
    </source>
</evidence>
<dbReference type="Pfam" id="PF00512">
    <property type="entry name" value="HisKA"/>
    <property type="match status" value="1"/>
</dbReference>
<dbReference type="InterPro" id="IPR042240">
    <property type="entry name" value="CHASE_sf"/>
</dbReference>
<keyword evidence="5" id="KW-0808">Transferase</keyword>
<evidence type="ECO:0000256" key="4">
    <source>
        <dbReference type="ARBA" id="ARBA00022553"/>
    </source>
</evidence>
<dbReference type="Proteomes" id="UP000184292">
    <property type="component" value="Unassembled WGS sequence"/>
</dbReference>
<dbReference type="GO" id="GO:0009927">
    <property type="term" value="F:histidine phosphotransfer kinase activity"/>
    <property type="evidence" value="ECO:0007669"/>
    <property type="project" value="TreeGrafter"/>
</dbReference>
<evidence type="ECO:0000256" key="1">
    <source>
        <dbReference type="ARBA" id="ARBA00000085"/>
    </source>
</evidence>
<reference evidence="14 15" key="1">
    <citation type="submission" date="2016-11" db="EMBL/GenBank/DDBJ databases">
        <authorList>
            <person name="Jaros S."/>
            <person name="Januszkiewicz K."/>
            <person name="Wedrychowicz H."/>
        </authorList>
    </citation>
    <scope>NUCLEOTIDE SEQUENCE [LARGE SCALE GENOMIC DNA]</scope>
    <source>
        <strain evidence="14 15">DSM 100565</strain>
    </source>
</reference>
<evidence type="ECO:0000313" key="15">
    <source>
        <dbReference type="Proteomes" id="UP000184292"/>
    </source>
</evidence>
<evidence type="ECO:0000256" key="6">
    <source>
        <dbReference type="ARBA" id="ARBA00022692"/>
    </source>
</evidence>
<feature type="transmembrane region" description="Helical" evidence="11">
    <location>
        <begin position="267"/>
        <end position="287"/>
    </location>
</feature>
<evidence type="ECO:0000256" key="10">
    <source>
        <dbReference type="ARBA" id="ARBA00023136"/>
    </source>
</evidence>
<dbReference type="Gene3D" id="3.30.450.350">
    <property type="entry name" value="CHASE domain"/>
    <property type="match status" value="1"/>
</dbReference>
<dbReference type="InterPro" id="IPR003594">
    <property type="entry name" value="HATPase_dom"/>
</dbReference>
<keyword evidence="15" id="KW-1185">Reference proteome</keyword>
<evidence type="ECO:0000256" key="8">
    <source>
        <dbReference type="ARBA" id="ARBA00022989"/>
    </source>
</evidence>
<dbReference type="InterPro" id="IPR003661">
    <property type="entry name" value="HisK_dim/P_dom"/>
</dbReference>
<accession>A0A1M5ZYR6</accession>
<dbReference type="EMBL" id="FQYO01000001">
    <property type="protein sequence ID" value="SHI29404.1"/>
    <property type="molecule type" value="Genomic_DNA"/>
</dbReference>
<dbReference type="PRINTS" id="PR00344">
    <property type="entry name" value="BCTRLSENSOR"/>
</dbReference>
<dbReference type="PROSITE" id="PS50109">
    <property type="entry name" value="HIS_KIN"/>
    <property type="match status" value="1"/>
</dbReference>
<sequence>MLRKRVVESTVGSVLAVLLTLAIAASALKLSQTLHADRINDLRLTVTLETVELRERVEAEIDAVVSSLLQLGTALRLDPDMTQAEYEIVAETIVRDNPSILNLAAARDLRLSLAYPYEPNRTILGFDLRDYPDQLAGVARAIRTGKVVVDGPVELVQGGIGSIGRYPVTTIDAAGEERLWGVASVVFDHSAAIASAIGDVVPSGLLVAVTSQGPRDGALHVLFGDAGVAASQDPVELGFDFVGGNWSFFAAPAGGWPQNALTHPHNVAIAALALLAIAAIWILQIIMRNWDKAELQLLRAVEAINGGFAMFDAGGRLLAYNAAYTQMYDRCRGAIRRGARFEDILRAGLRNGQYPDAVGREDEWLEERLALHAHPAGEFDQRLSNGRWVRISEQRAEDGVLVSIRVDVTELKEAQAAAEAANRAKTEFLNVLSHELRTPLTVINGYARLVGTPGAMPDSRRLASVMDEAPDDPAALREAVESREGSIRRTMETIRKSADHLLYLVEEMLDFGKVEAGKLTVEPEICEVSGLVDAAVEQCRGRAEGKGITLEVDAAEARVMADPKRTHQILLNLIGNAVKFTEAGSVRVSVLPRDNVVEIAVTDSGPGIAASELESIFKPFYQVDSSSVRRAGGTGLGLAIARDLAGLQGGAIGVESELGAGSRFTLSLPRSRKGEMRLAGE</sequence>
<dbReference type="Pfam" id="PF12860">
    <property type="entry name" value="PAS_7"/>
    <property type="match status" value="1"/>
</dbReference>
<dbReference type="InterPro" id="IPR004358">
    <property type="entry name" value="Sig_transdc_His_kin-like_C"/>
</dbReference>
<comment type="subcellular location">
    <subcellularLocation>
        <location evidence="2">Membrane</location>
    </subcellularLocation>
</comment>
<keyword evidence="6 11" id="KW-0812">Transmembrane</keyword>
<dbReference type="Pfam" id="PF03924">
    <property type="entry name" value="CHASE"/>
    <property type="match status" value="1"/>
</dbReference>
<evidence type="ECO:0000256" key="3">
    <source>
        <dbReference type="ARBA" id="ARBA00012438"/>
    </source>
</evidence>
<keyword evidence="9" id="KW-0902">Two-component regulatory system</keyword>
<evidence type="ECO:0000313" key="14">
    <source>
        <dbReference type="EMBL" id="SHI29404.1"/>
    </source>
</evidence>
<dbReference type="InterPro" id="IPR036097">
    <property type="entry name" value="HisK_dim/P_sf"/>
</dbReference>
<name>A0A1M5ZYR6_9RHOB</name>
<keyword evidence="10 11" id="KW-0472">Membrane</keyword>
<feature type="domain" description="Histidine kinase" evidence="12">
    <location>
        <begin position="431"/>
        <end position="672"/>
    </location>
</feature>
<keyword evidence="8 11" id="KW-1133">Transmembrane helix</keyword>
<dbReference type="InterPro" id="IPR036890">
    <property type="entry name" value="HATPase_C_sf"/>
</dbReference>
<dbReference type="CDD" id="cd16922">
    <property type="entry name" value="HATPase_EvgS-ArcB-TorS-like"/>
    <property type="match status" value="1"/>
</dbReference>
<dbReference type="FunFam" id="3.30.565.10:FF:000010">
    <property type="entry name" value="Sensor histidine kinase RcsC"/>
    <property type="match status" value="1"/>
</dbReference>
<dbReference type="PANTHER" id="PTHR43047:SF72">
    <property type="entry name" value="OSMOSENSING HISTIDINE PROTEIN KINASE SLN1"/>
    <property type="match status" value="1"/>
</dbReference>
<dbReference type="PROSITE" id="PS50839">
    <property type="entry name" value="CHASE"/>
    <property type="match status" value="1"/>
</dbReference>
<feature type="domain" description="CHASE" evidence="13">
    <location>
        <begin position="111"/>
        <end position="200"/>
    </location>
</feature>
<dbReference type="Pfam" id="PF02518">
    <property type="entry name" value="HATPase_c"/>
    <property type="match status" value="1"/>
</dbReference>
<evidence type="ECO:0000256" key="7">
    <source>
        <dbReference type="ARBA" id="ARBA00022777"/>
    </source>
</evidence>
<dbReference type="Gene3D" id="1.10.287.130">
    <property type="match status" value="1"/>
</dbReference>
<dbReference type="EC" id="2.7.13.3" evidence="3"/>
<dbReference type="AlphaFoldDB" id="A0A1M5ZYR6"/>
<comment type="catalytic activity">
    <reaction evidence="1">
        <text>ATP + protein L-histidine = ADP + protein N-phospho-L-histidine.</text>
        <dbReference type="EC" id="2.7.13.3"/>
    </reaction>
</comment>
<dbReference type="GO" id="GO:0005886">
    <property type="term" value="C:plasma membrane"/>
    <property type="evidence" value="ECO:0007669"/>
    <property type="project" value="TreeGrafter"/>
</dbReference>
<dbReference type="PANTHER" id="PTHR43047">
    <property type="entry name" value="TWO-COMPONENT HISTIDINE PROTEIN KINASE"/>
    <property type="match status" value="1"/>
</dbReference>